<gene>
    <name evidence="8" type="ORF">BaRGS_00004042</name>
</gene>
<comment type="similarity">
    <text evidence="5">Belongs to the class I-like SAM-binding methyltransferase superfamily. Protein arginine N-methyltransferase family. PRMT7 subfamily.</text>
</comment>
<feature type="domain" description="Protein arginine N-methyltransferase" evidence="7">
    <location>
        <begin position="199"/>
        <end position="354"/>
    </location>
</feature>
<accession>A0ABD0LZG8</accession>
<feature type="domain" description="Protein arginine N-methyltransferase" evidence="7">
    <location>
        <begin position="555"/>
        <end position="691"/>
    </location>
</feature>
<dbReference type="PANTHER" id="PTHR11006">
    <property type="entry name" value="PROTEIN ARGININE N-METHYLTRANSFERASE"/>
    <property type="match status" value="1"/>
</dbReference>
<comment type="function">
    <text evidence="5">Arginine methyltransferase that can both catalyze the formation of omega-N monomethylarginine (MMA) and symmetrical dimethylarginine (sDMA).</text>
</comment>
<dbReference type="Gene3D" id="3.40.50.150">
    <property type="entry name" value="Vaccinia Virus protein VP39"/>
    <property type="match status" value="2"/>
</dbReference>
<evidence type="ECO:0000256" key="4">
    <source>
        <dbReference type="ARBA" id="ARBA00022737"/>
    </source>
</evidence>
<dbReference type="EMBL" id="JACVVK020000014">
    <property type="protein sequence ID" value="KAK7504556.1"/>
    <property type="molecule type" value="Genomic_DNA"/>
</dbReference>
<evidence type="ECO:0000259" key="7">
    <source>
        <dbReference type="Pfam" id="PF22528"/>
    </source>
</evidence>
<evidence type="ECO:0000256" key="6">
    <source>
        <dbReference type="PROSITE-ProRule" id="PRU01015"/>
    </source>
</evidence>
<evidence type="ECO:0000256" key="3">
    <source>
        <dbReference type="ARBA" id="ARBA00022691"/>
    </source>
</evidence>
<keyword evidence="3 6" id="KW-0949">S-adenosyl-L-methionine</keyword>
<evidence type="ECO:0000313" key="9">
    <source>
        <dbReference type="Proteomes" id="UP001519460"/>
    </source>
</evidence>
<dbReference type="PROSITE" id="PS51678">
    <property type="entry name" value="SAM_MT_PRMT"/>
    <property type="match status" value="2"/>
</dbReference>
<dbReference type="EC" id="2.1.1.-" evidence="5"/>
<keyword evidence="1 6" id="KW-0489">Methyltransferase</keyword>
<dbReference type="InterPro" id="IPR014644">
    <property type="entry name" value="MeTrfase_PRMT7"/>
</dbReference>
<dbReference type="Gene3D" id="2.70.160.11">
    <property type="entry name" value="Hnrnp arginine n-methyltransferase1"/>
    <property type="match status" value="2"/>
</dbReference>
<evidence type="ECO:0000313" key="8">
    <source>
        <dbReference type="EMBL" id="KAK7504556.1"/>
    </source>
</evidence>
<dbReference type="InterPro" id="IPR029063">
    <property type="entry name" value="SAM-dependent_MTases_sf"/>
</dbReference>
<dbReference type="PIRSF" id="PIRSF036946">
    <property type="entry name" value="Arg_N-mtase"/>
    <property type="match status" value="1"/>
</dbReference>
<sequence length="699" mass="78475">MSGDAHAVNKGVDGVARPSRLGSKCFVAHANPVTGKTEWVMQAEDYDYHQEIARSAYADMLHDIERNQKYYAAIAKAVQQLRERGREVRVLDIGTGTGLLSMMAATAGADVVTACEAFQPMAECAEQVMAANGFTDEIQLIRKRSTDVTVGPDGDMKCRANLLVTEVFDTELIGEGAISTYTHAHQHLLEEDCLVVPRAANVYIQPVKSQFIRRWNDPQPVEVNPGDHIVFPPEYTNCGGAPSLHDLQLDQVDEHLFTPISQPVKVFRFDFSKRGALKKWDSFEATIRPLQDGVVDAVFMWWDLEMDPEGEVYLSCAPSWEHPDGKDLPWRDHWMQAIFYPARPFPVKQEEKFRIISQHDEYSMWFEASPFGQAPKVLERPVCQCGLHITLSRPRLAILSDPVRNSIYLKLLKKHINSSSVCMCISDGSLLSLMAAKLGAKKVFAVEGNVMCARIIENIIKANRLEGKITLIEKAACDIKTEDLQGFKVDLVVGEPMFQAHVLPWDNMHFWYAISSLQPLLHPDAQILPFAMTVRAVVMHFSDLWKIRAPVGLCEGFLLNIFDSMIKASSDVVDESVEPQPLWEYPGIALSKPAEVFTLDFRKPDTLTAKQEKQLRLECLEDGSANGVAMWCEFDFGDGLVINTGPREPPAVGTKVEWDFYTRQGVHLFHQPHTVDCGDTIDFNVKFTPEDGSVCFTWL</sequence>
<dbReference type="GO" id="GO:0008168">
    <property type="term" value="F:methyltransferase activity"/>
    <property type="evidence" value="ECO:0007669"/>
    <property type="project" value="UniProtKB-KW"/>
</dbReference>
<reference evidence="8 9" key="1">
    <citation type="journal article" date="2023" name="Sci. Data">
        <title>Genome assembly of the Korean intertidal mud-creeper Batillaria attramentaria.</title>
        <authorList>
            <person name="Patra A.K."/>
            <person name="Ho P.T."/>
            <person name="Jun S."/>
            <person name="Lee S.J."/>
            <person name="Kim Y."/>
            <person name="Won Y.J."/>
        </authorList>
    </citation>
    <scope>NUCLEOTIDE SEQUENCE [LARGE SCALE GENOMIC DNA]</scope>
    <source>
        <strain evidence="8">Wonlab-2016</strain>
    </source>
</reference>
<dbReference type="SUPFAM" id="SSF53335">
    <property type="entry name" value="S-adenosyl-L-methionine-dependent methyltransferases"/>
    <property type="match status" value="2"/>
</dbReference>
<keyword evidence="4" id="KW-0677">Repeat</keyword>
<organism evidence="8 9">
    <name type="scientific">Batillaria attramentaria</name>
    <dbReference type="NCBI Taxonomy" id="370345"/>
    <lineage>
        <taxon>Eukaryota</taxon>
        <taxon>Metazoa</taxon>
        <taxon>Spiralia</taxon>
        <taxon>Lophotrochozoa</taxon>
        <taxon>Mollusca</taxon>
        <taxon>Gastropoda</taxon>
        <taxon>Caenogastropoda</taxon>
        <taxon>Sorbeoconcha</taxon>
        <taxon>Cerithioidea</taxon>
        <taxon>Batillariidae</taxon>
        <taxon>Batillaria</taxon>
    </lineage>
</organism>
<keyword evidence="9" id="KW-1185">Reference proteome</keyword>
<name>A0ABD0LZG8_9CAEN</name>
<dbReference type="FunFam" id="3.40.50.150:FF:000070">
    <property type="entry name" value="Protein arginine N-methyltransferase 7"/>
    <property type="match status" value="1"/>
</dbReference>
<dbReference type="AlphaFoldDB" id="A0ABD0LZG8"/>
<dbReference type="CDD" id="cd02440">
    <property type="entry name" value="AdoMet_MTases"/>
    <property type="match status" value="1"/>
</dbReference>
<dbReference type="Proteomes" id="UP001519460">
    <property type="component" value="Unassembled WGS sequence"/>
</dbReference>
<keyword evidence="2 6" id="KW-0808">Transferase</keyword>
<dbReference type="GO" id="GO:0032259">
    <property type="term" value="P:methylation"/>
    <property type="evidence" value="ECO:0007669"/>
    <property type="project" value="UniProtKB-KW"/>
</dbReference>
<dbReference type="InterPro" id="IPR025799">
    <property type="entry name" value="Arg_MeTrfase"/>
</dbReference>
<evidence type="ECO:0000256" key="2">
    <source>
        <dbReference type="ARBA" id="ARBA00022679"/>
    </source>
</evidence>
<comment type="caution">
    <text evidence="8">The sequence shown here is derived from an EMBL/GenBank/DDBJ whole genome shotgun (WGS) entry which is preliminary data.</text>
</comment>
<evidence type="ECO:0000256" key="1">
    <source>
        <dbReference type="ARBA" id="ARBA00022603"/>
    </source>
</evidence>
<protein>
    <recommendedName>
        <fullName evidence="5">Protein arginine N-methyltransferase</fullName>
        <ecNumber evidence="5">2.1.1.-</ecNumber>
    </recommendedName>
</protein>
<dbReference type="Pfam" id="PF22528">
    <property type="entry name" value="PRMT_C"/>
    <property type="match status" value="2"/>
</dbReference>
<dbReference type="InterPro" id="IPR055135">
    <property type="entry name" value="PRMT_dom"/>
</dbReference>
<dbReference type="FunFam" id="3.40.50.150:FF:000071">
    <property type="entry name" value="Protein arginine N-methyltransferase 7"/>
    <property type="match status" value="1"/>
</dbReference>
<evidence type="ECO:0000256" key="5">
    <source>
        <dbReference type="PIRNR" id="PIRNR036946"/>
    </source>
</evidence>
<dbReference type="Pfam" id="PF06325">
    <property type="entry name" value="PrmA"/>
    <property type="match status" value="1"/>
</dbReference>
<proteinExistence type="inferred from homology"/>
<dbReference type="PANTHER" id="PTHR11006:SF4">
    <property type="entry name" value="PROTEIN ARGININE N-METHYLTRANSFERASE 7"/>
    <property type="match status" value="1"/>
</dbReference>